<evidence type="ECO:0000313" key="1">
    <source>
        <dbReference type="EMBL" id="MDN3922778.1"/>
    </source>
</evidence>
<organism evidence="1 2">
    <name type="scientific">Roseateles violae</name>
    <dbReference type="NCBI Taxonomy" id="3058042"/>
    <lineage>
        <taxon>Bacteria</taxon>
        <taxon>Pseudomonadati</taxon>
        <taxon>Pseudomonadota</taxon>
        <taxon>Betaproteobacteria</taxon>
        <taxon>Burkholderiales</taxon>
        <taxon>Sphaerotilaceae</taxon>
        <taxon>Roseateles</taxon>
    </lineage>
</organism>
<dbReference type="PANTHER" id="PTHR11803">
    <property type="entry name" value="2-IMINOBUTANOATE/2-IMINOPROPANOATE DEAMINASE RIDA"/>
    <property type="match status" value="1"/>
</dbReference>
<reference evidence="1 2" key="1">
    <citation type="submission" date="2023-06" db="EMBL/GenBank/DDBJ databases">
        <title>Pelomonas sp. PFR6 16S ribosomal RNA gene Genome sequencing and assembly.</title>
        <authorList>
            <person name="Woo H."/>
        </authorList>
    </citation>
    <scope>NUCLEOTIDE SEQUENCE [LARGE SCALE GENOMIC DNA]</scope>
    <source>
        <strain evidence="1 2">PFR6</strain>
    </source>
</reference>
<dbReference type="InterPro" id="IPR006175">
    <property type="entry name" value="YjgF/YER057c/UK114"/>
</dbReference>
<comment type="caution">
    <text evidence="1">The sequence shown here is derived from an EMBL/GenBank/DDBJ whole genome shotgun (WGS) entry which is preliminary data.</text>
</comment>
<dbReference type="CDD" id="cd00448">
    <property type="entry name" value="YjgF_YER057c_UK114_family"/>
    <property type="match status" value="1"/>
</dbReference>
<dbReference type="RefSeq" id="WP_290361093.1">
    <property type="nucleotide sequence ID" value="NZ_JAUHHC010000006.1"/>
</dbReference>
<name>A0ABT8DYX2_9BURK</name>
<proteinExistence type="predicted"/>
<dbReference type="PANTHER" id="PTHR11803:SF39">
    <property type="entry name" value="2-IMINOBUTANOATE_2-IMINOPROPANOATE DEAMINASE"/>
    <property type="match status" value="1"/>
</dbReference>
<dbReference type="Proteomes" id="UP001228044">
    <property type="component" value="Unassembled WGS sequence"/>
</dbReference>
<accession>A0ABT8DYX2</accession>
<dbReference type="InterPro" id="IPR035959">
    <property type="entry name" value="RutC-like_sf"/>
</dbReference>
<dbReference type="Pfam" id="PF01042">
    <property type="entry name" value="Ribonuc_L-PSP"/>
    <property type="match status" value="1"/>
</dbReference>
<dbReference type="EC" id="3.5.-.-" evidence="1"/>
<dbReference type="EMBL" id="JAUHHC010000006">
    <property type="protein sequence ID" value="MDN3922778.1"/>
    <property type="molecule type" value="Genomic_DNA"/>
</dbReference>
<evidence type="ECO:0000313" key="2">
    <source>
        <dbReference type="Proteomes" id="UP001228044"/>
    </source>
</evidence>
<keyword evidence="2" id="KW-1185">Reference proteome</keyword>
<dbReference type="SUPFAM" id="SSF55298">
    <property type="entry name" value="YjgF-like"/>
    <property type="match status" value="1"/>
</dbReference>
<protein>
    <submittedName>
        <fullName evidence="1">RidA family protein</fullName>
        <ecNumber evidence="1">3.5.-.-</ecNumber>
    </submittedName>
</protein>
<keyword evidence="1" id="KW-0378">Hydrolase</keyword>
<dbReference type="GO" id="GO:0016787">
    <property type="term" value="F:hydrolase activity"/>
    <property type="evidence" value="ECO:0007669"/>
    <property type="project" value="UniProtKB-KW"/>
</dbReference>
<dbReference type="Gene3D" id="3.30.1330.40">
    <property type="entry name" value="RutC-like"/>
    <property type="match status" value="1"/>
</dbReference>
<gene>
    <name evidence="1" type="ORF">QWJ38_20995</name>
</gene>
<sequence length="129" mass="13722">MIEHFNSGQVLPAGVPFPEGTRVGHLLFLSGALGNIPGRLELVPGGIAAEARQTMENIRTVLRGQGLDLQHLLRCTVMLADMAEWPAFNEVYKAFFGELPLPARSAFGASGLALGARVEVECIAALPQA</sequence>